<organism evidence="1 2">
    <name type="scientific">Rhizobium metallidurans</name>
    <dbReference type="NCBI Taxonomy" id="1265931"/>
    <lineage>
        <taxon>Bacteria</taxon>
        <taxon>Pseudomonadati</taxon>
        <taxon>Pseudomonadota</taxon>
        <taxon>Alphaproteobacteria</taxon>
        <taxon>Hyphomicrobiales</taxon>
        <taxon>Rhizobiaceae</taxon>
        <taxon>Rhizobium/Agrobacterium group</taxon>
        <taxon>Rhizobium</taxon>
    </lineage>
</organism>
<dbReference type="AlphaFoldDB" id="A0A7W6CT54"/>
<dbReference type="Proteomes" id="UP000582090">
    <property type="component" value="Unassembled WGS sequence"/>
</dbReference>
<accession>A0A7W6CT54</accession>
<sequence>MAGKEEATARRPVEARDFEIEVALELTALVNADFGCGRGVVPESADNPTDVSIHFDFFPVEPGEMPRGHSFAIRAKATV</sequence>
<comment type="caution">
    <text evidence="1">The sequence shown here is derived from an EMBL/GenBank/DDBJ whole genome shotgun (WGS) entry which is preliminary data.</text>
</comment>
<protein>
    <submittedName>
        <fullName evidence="1">Uncharacterized protein</fullName>
    </submittedName>
</protein>
<dbReference type="EMBL" id="JACIDW010000011">
    <property type="protein sequence ID" value="MBB3965744.1"/>
    <property type="molecule type" value="Genomic_DNA"/>
</dbReference>
<evidence type="ECO:0000313" key="2">
    <source>
        <dbReference type="Proteomes" id="UP000582090"/>
    </source>
</evidence>
<evidence type="ECO:0000313" key="1">
    <source>
        <dbReference type="EMBL" id="MBB3965744.1"/>
    </source>
</evidence>
<name>A0A7W6CT54_9HYPH</name>
<proteinExistence type="predicted"/>
<keyword evidence="2" id="KW-1185">Reference proteome</keyword>
<reference evidence="1 2" key="1">
    <citation type="submission" date="2020-08" db="EMBL/GenBank/DDBJ databases">
        <title>Genomic Encyclopedia of Type Strains, Phase IV (KMG-IV): sequencing the most valuable type-strain genomes for metagenomic binning, comparative biology and taxonomic classification.</title>
        <authorList>
            <person name="Goeker M."/>
        </authorList>
    </citation>
    <scope>NUCLEOTIDE SEQUENCE [LARGE SCALE GENOMIC DNA]</scope>
    <source>
        <strain evidence="1 2">DSM 26575</strain>
    </source>
</reference>
<gene>
    <name evidence="1" type="ORF">GGQ67_003419</name>
</gene>